<dbReference type="Pfam" id="PF01047">
    <property type="entry name" value="MarR"/>
    <property type="match status" value="1"/>
</dbReference>
<evidence type="ECO:0000313" key="2">
    <source>
        <dbReference type="EMBL" id="MDD0814667.1"/>
    </source>
</evidence>
<feature type="domain" description="HTH marR-type" evidence="1">
    <location>
        <begin position="22"/>
        <end position="149"/>
    </location>
</feature>
<dbReference type="EMBL" id="JAQSIO010000002">
    <property type="protein sequence ID" value="MDD0814667.1"/>
    <property type="molecule type" value="Genomic_DNA"/>
</dbReference>
<dbReference type="InterPro" id="IPR039422">
    <property type="entry name" value="MarR/SlyA-like"/>
</dbReference>
<sequence>MTSTVPRSDVQPATAKPQGCTNFKLRRLMRQVAQHYDAELSQAGLKTTQYSLLSCVDRLGPIQPSDLARTMAMDASTLTRNLRPLVDAGWVLLGPGQNGRSRLVHITEAGHAKRQEAQRRWRKAQLGLNALLGESTVLALHALIDDSMLKFEAEASGSDEGVASQDVAPA</sequence>
<name>A0ABT5MFG4_9BURK</name>
<protein>
    <submittedName>
        <fullName evidence="2">MarR family winged helix-turn-helix transcriptional regulator</fullName>
    </submittedName>
</protein>
<dbReference type="SUPFAM" id="SSF46785">
    <property type="entry name" value="Winged helix' DNA-binding domain"/>
    <property type="match status" value="1"/>
</dbReference>
<comment type="caution">
    <text evidence="2">The sequence shown here is derived from an EMBL/GenBank/DDBJ whole genome shotgun (WGS) entry which is preliminary data.</text>
</comment>
<dbReference type="Proteomes" id="UP001528672">
    <property type="component" value="Unassembled WGS sequence"/>
</dbReference>
<reference evidence="2 3" key="1">
    <citation type="submission" date="2023-02" db="EMBL/GenBank/DDBJ databases">
        <title>Bacterial whole genome sequence for Curvibacter sp. HBC28.</title>
        <authorList>
            <person name="Le V."/>
            <person name="Ko S.-R."/>
            <person name="Ahn C.-Y."/>
            <person name="Oh H.-M."/>
        </authorList>
    </citation>
    <scope>NUCLEOTIDE SEQUENCE [LARGE SCALE GENOMIC DNA]</scope>
    <source>
        <strain evidence="2 3">HBC28</strain>
    </source>
</reference>
<evidence type="ECO:0000313" key="3">
    <source>
        <dbReference type="Proteomes" id="UP001528672"/>
    </source>
</evidence>
<dbReference type="Gene3D" id="1.10.10.10">
    <property type="entry name" value="Winged helix-like DNA-binding domain superfamily/Winged helix DNA-binding domain"/>
    <property type="match status" value="1"/>
</dbReference>
<evidence type="ECO:0000259" key="1">
    <source>
        <dbReference type="PROSITE" id="PS50995"/>
    </source>
</evidence>
<gene>
    <name evidence="2" type="ORF">PSQ39_08505</name>
</gene>
<dbReference type="InterPro" id="IPR036388">
    <property type="entry name" value="WH-like_DNA-bd_sf"/>
</dbReference>
<dbReference type="InterPro" id="IPR036390">
    <property type="entry name" value="WH_DNA-bd_sf"/>
</dbReference>
<dbReference type="PROSITE" id="PS50995">
    <property type="entry name" value="HTH_MARR_2"/>
    <property type="match status" value="1"/>
</dbReference>
<dbReference type="InterPro" id="IPR000835">
    <property type="entry name" value="HTH_MarR-typ"/>
</dbReference>
<organism evidence="2 3">
    <name type="scientific">Curvibacter microcysteis</name>
    <dbReference type="NCBI Taxonomy" id="3026419"/>
    <lineage>
        <taxon>Bacteria</taxon>
        <taxon>Pseudomonadati</taxon>
        <taxon>Pseudomonadota</taxon>
        <taxon>Betaproteobacteria</taxon>
        <taxon>Burkholderiales</taxon>
        <taxon>Comamonadaceae</taxon>
        <taxon>Curvibacter</taxon>
    </lineage>
</organism>
<dbReference type="PANTHER" id="PTHR33164">
    <property type="entry name" value="TRANSCRIPTIONAL REGULATOR, MARR FAMILY"/>
    <property type="match status" value="1"/>
</dbReference>
<dbReference type="PANTHER" id="PTHR33164:SF105">
    <property type="entry name" value="TRANSCRIPTIONAL REPRESSOR PROTEIN-RELATED"/>
    <property type="match status" value="1"/>
</dbReference>
<dbReference type="RefSeq" id="WP_273926309.1">
    <property type="nucleotide sequence ID" value="NZ_JAQSIO010000002.1"/>
</dbReference>
<keyword evidence="3" id="KW-1185">Reference proteome</keyword>
<proteinExistence type="predicted"/>
<accession>A0ABT5MFG4</accession>
<dbReference type="SMART" id="SM00347">
    <property type="entry name" value="HTH_MARR"/>
    <property type="match status" value="1"/>
</dbReference>